<name>A0A8X7C2A5_9ARAC</name>
<evidence type="ECO:0000313" key="2">
    <source>
        <dbReference type="Proteomes" id="UP000886998"/>
    </source>
</evidence>
<protein>
    <submittedName>
        <fullName evidence="1">Uncharacterized protein</fullName>
    </submittedName>
</protein>
<comment type="caution">
    <text evidence="1">The sequence shown here is derived from an EMBL/GenBank/DDBJ whole genome shotgun (WGS) entry which is preliminary data.</text>
</comment>
<keyword evidence="2" id="KW-1185">Reference proteome</keyword>
<dbReference type="AlphaFoldDB" id="A0A8X7C2A5"/>
<accession>A0A8X7C2A5</accession>
<proteinExistence type="predicted"/>
<gene>
    <name evidence="1" type="primary">AVEN_99911_1</name>
    <name evidence="1" type="ORF">TNIN_242381</name>
</gene>
<dbReference type="OrthoDB" id="6434791at2759"/>
<reference evidence="1" key="1">
    <citation type="submission" date="2020-08" db="EMBL/GenBank/DDBJ databases">
        <title>Multicomponent nature underlies the extraordinary mechanical properties of spider dragline silk.</title>
        <authorList>
            <person name="Kono N."/>
            <person name="Nakamura H."/>
            <person name="Mori M."/>
            <person name="Yoshida Y."/>
            <person name="Ohtoshi R."/>
            <person name="Malay A.D."/>
            <person name="Moran D.A.P."/>
            <person name="Tomita M."/>
            <person name="Numata K."/>
            <person name="Arakawa K."/>
        </authorList>
    </citation>
    <scope>NUCLEOTIDE SEQUENCE</scope>
</reference>
<evidence type="ECO:0000313" key="1">
    <source>
        <dbReference type="EMBL" id="GFY51513.1"/>
    </source>
</evidence>
<dbReference type="Proteomes" id="UP000886998">
    <property type="component" value="Unassembled WGS sequence"/>
</dbReference>
<organism evidence="1 2">
    <name type="scientific">Trichonephila inaurata madagascariensis</name>
    <dbReference type="NCBI Taxonomy" id="2747483"/>
    <lineage>
        <taxon>Eukaryota</taxon>
        <taxon>Metazoa</taxon>
        <taxon>Ecdysozoa</taxon>
        <taxon>Arthropoda</taxon>
        <taxon>Chelicerata</taxon>
        <taxon>Arachnida</taxon>
        <taxon>Araneae</taxon>
        <taxon>Araneomorphae</taxon>
        <taxon>Entelegynae</taxon>
        <taxon>Araneoidea</taxon>
        <taxon>Nephilidae</taxon>
        <taxon>Trichonephila</taxon>
        <taxon>Trichonephila inaurata</taxon>
    </lineage>
</organism>
<dbReference type="EMBL" id="BMAV01008137">
    <property type="protein sequence ID" value="GFY51513.1"/>
    <property type="molecule type" value="Genomic_DNA"/>
</dbReference>
<sequence length="110" mass="12336">MKTKLLEVVAKILTVYQHLASNEILHCVSGKTQNANESLHSCIWRKCPKDVVVSKKRIELAVMAAISEVNIGYVETLKLNNSETVDAAFKNAHRHDNRRLLQGKRKAGTI</sequence>